<evidence type="ECO:0000256" key="10">
    <source>
        <dbReference type="RuleBase" id="RU366018"/>
    </source>
</evidence>
<evidence type="ECO:0000256" key="7">
    <source>
        <dbReference type="ARBA" id="ARBA00022833"/>
    </source>
</evidence>
<feature type="compositionally biased region" description="Basic residues" evidence="11">
    <location>
        <begin position="1313"/>
        <end position="1324"/>
    </location>
</feature>
<dbReference type="GO" id="GO:0005737">
    <property type="term" value="C:cytoplasm"/>
    <property type="evidence" value="ECO:0007669"/>
    <property type="project" value="TreeGrafter"/>
</dbReference>
<feature type="region of interest" description="Disordered" evidence="11">
    <location>
        <begin position="2085"/>
        <end position="2106"/>
    </location>
</feature>
<dbReference type="FunFam" id="2.10.110.30:FF:000002">
    <property type="entry name" value="Putative e3 ubiquitin-protein ligase ubr3"/>
    <property type="match status" value="1"/>
</dbReference>
<feature type="zinc finger region" description="UBR-type" evidence="9">
    <location>
        <begin position="106"/>
        <end position="177"/>
    </location>
</feature>
<evidence type="ECO:0000256" key="1">
    <source>
        <dbReference type="ARBA" id="ARBA00000900"/>
    </source>
</evidence>
<comment type="similarity">
    <text evidence="8 10">Belongs to the E3 ubiquitin-protein ligase UBR1-like family.</text>
</comment>
<dbReference type="UniPathway" id="UPA00143"/>
<name>A0A158QHS4_RODNA</name>
<dbReference type="EC" id="2.3.2.27" evidence="10"/>
<evidence type="ECO:0000256" key="3">
    <source>
        <dbReference type="ARBA" id="ARBA00022679"/>
    </source>
</evidence>
<feature type="region of interest" description="Disordered" evidence="11">
    <location>
        <begin position="1597"/>
        <end position="1617"/>
    </location>
</feature>
<dbReference type="GO" id="GO:0000151">
    <property type="term" value="C:ubiquitin ligase complex"/>
    <property type="evidence" value="ECO:0007669"/>
    <property type="project" value="TreeGrafter"/>
</dbReference>
<keyword evidence="14" id="KW-1185">Reference proteome</keyword>
<dbReference type="InterPro" id="IPR039164">
    <property type="entry name" value="UBR1-like"/>
</dbReference>
<dbReference type="STRING" id="102285.A0A158QHS4"/>
<keyword evidence="4 10" id="KW-0479">Metal-binding</keyword>
<keyword evidence="5 10" id="KW-0863">Zinc-finger</keyword>
<feature type="region of interest" description="Disordered" evidence="11">
    <location>
        <begin position="1289"/>
        <end position="1324"/>
    </location>
</feature>
<dbReference type="PANTHER" id="PTHR21497">
    <property type="entry name" value="UBIQUITIN LIGASE E3 ALPHA-RELATED"/>
    <property type="match status" value="1"/>
</dbReference>
<organism evidence="15">
    <name type="scientific">Rodentolepis nana</name>
    <name type="common">Dwarf tapeworm</name>
    <name type="synonym">Hymenolepis nana</name>
    <dbReference type="NCBI Taxonomy" id="102285"/>
    <lineage>
        <taxon>Eukaryota</taxon>
        <taxon>Metazoa</taxon>
        <taxon>Spiralia</taxon>
        <taxon>Lophotrochozoa</taxon>
        <taxon>Platyhelminthes</taxon>
        <taxon>Cestoda</taxon>
        <taxon>Eucestoda</taxon>
        <taxon>Cyclophyllidea</taxon>
        <taxon>Hymenolepididae</taxon>
        <taxon>Rodentolepis</taxon>
    </lineage>
</organism>
<sequence length="2233" mass="249542">MELFEMGIGLVRDESDFIKHVCHRFCVTPSDVHEKLTADCVAENFDSPLCRGIKSLFRYDCLCGSTENPSKLSNQYLFTKLFAHLIAGPMGIDELSRALKNFDYSDRCSLVWIGDYFAYRCRTCGLTPSMSLCGVCFNAGNHENHDFNKFKSTCGGACDCGDPSVIKPSGNCRFHGPDKVANRPCPPRKLIAALQFLLPSVIKALMYWFWDQCKSVEPSLNEHEAPMLFFLHRLHACGWFTQQLMVNAMIDPKLFTELITDCSATPAYRSYKASIATRHKTNAQGSERNLSIKELKHRTLLESFLYTIVKLRFPESLSTLLIGLLPISEFKKMFIDAYVDHYETIASTLMISSRVRNISPEVAMQLNNRIVHISVQLFSGVDHALRMVKEKRLHDIIVKWMKNMFTTSRTRLDDRGKMVVNCDGVLIQNNAFWPLTSDLSNIVSHKVVADVFVEDMNFLTSWTDILKLMQFMNCFSLKEGSHIEYETMACYHGLTMEIEVSIGIMWYLWEHYKSSTEKEHCLMYTRACVESLAHHLTYLGRLVPTATQWAHPIRGPLSLHLPLSRHAACFLSLAIFTHHTNLKDVMDPFLSRSPNALRRLMEELANVLLGCQEVIIGYWVRNGQSVRQLVTHYMHSQMCYSMIDLDIFLFQVCAALMHPVYILNSLVDQARLLQNFCFHRELLGLIKSPGSRPGVVVDRQPLAIEAWLTNLCWILDLRNNLGLSETGLIEKELICFLAHSTRKRSDLSSLLPDRCMPQNTDIIDECLNRVATYVAPSCDSASGSLISGSYSLKPELWDEKFDPVFFTLRMASKKEQTSAMEKYRPHCRQRTGIQNTSSFWPPYRLPLELSPDFADLENVLHSRHFHYLLFSLLSLFVYGDPLVPEESLVMVIHLLYRAVVAGGLLLTQGRDSNRLAVEIEPTMPCFDPIQCTEAVMAATNREAELEAMQFADADSDNEEVLEEFVEHDVTQDAYFEEMGEDELDETMEGNDPQAPSSRGTEAMEVEEPVISATSTSSLRRVNAFRLRKPSNIPLKWDLSIVACPFPIPTTLSTIFQNLPTWLGTTPQTVSPVELETKTSINGNEYKIPARNDSIVMVDSLLSLLVKSHARLFLNRASISTTDQQGQQSKAPSAQDTSFLQLPSISDEKKPSNCDLTARCMAVLNSTGLEETPDGTPRISSLARAIQADASDGTPDEKMVKVLAEMPPELRYFAVSPPAYKLPGDRSTKTTFEQPSTSMSDCKPSVDCGDGVFWIGRLLDKIVESSPECEEELRVYIERANDPFDLAKQPERTSSEEANSSLLPSNLQGNARTRAQRKRAASERRKKLMDMMASKQRAFAENFLKDMDMDKVDDETSENLTSQVECEYNCVICQTKPETPQPMVLLVMLCESGFIQEMRNYSNLPRLSNERMTYSRGYLCEDSCIPKPLPILPPELRPQSSDNESNLPNRQVQTSVDSDHLQTTSCGAAPSPSLLLITPPPAVRISDTIIIPSSAIPNVSTSNEPPRGDVLDPVVYVEKRRWWHLALPNELVVSLPLLRSGVILQTCGHAVHRDCFQNYRAQSMRHGGGAMSRWMASCPLCRRDVHFLLPLHADYEPDNPSYHTPPPPLSTPLHTSTPEVATSAPTEIAAVTTVPMEQSDLPVADTQPKTFISILRKRLEGLPPEPHSIWSNLIGGTEEDPQQRFRLVAGLISGVSEVAIILRSQFESELSVLMVYPNLYRNIARRCLFRETMNYLRHVYSSPSDILSLVDSLSPSSLPTAVPISSSNIPQNFAIFNDPVDVLMILLPHVWPDEEQFMALGSSCICLSYARALVGLILSQMPDGNPGTFAYGQRASIQCAQSRLKEVHLLFSYRLGKIQYTILAMASALEQLVERTPAATTTTSQQTKQNSSDFTTEPSASSSSPTLLPPSSPTLSCMSVLSDLDSAASLDVVQLTLDPQTASRRLQEHLISQILPTVRIFALCLARWRDGLKLHKDESFEPILSLSLPFVGILSDSKKTDLNGEYFVKEFLSLASFLRIGTPVPAMSVEQEDPLIGIGPLLPFVQAAAMRSGLTASLDGVTALNEILHGWISQLTANLSSEPNLAESAIQSSATSQHDGSATAQLPPSIPTPATARIYLRGMQQPLLSRPFRGSQMLSTLTGTSIPKRNFSLADWVKNLGPLMATGRQLYPPRLIRPPEAFDDLFNNLQVVSSAITKHPFQNNVLCLICGQLLCDICSPNLATLLFKVSTHNF</sequence>
<dbReference type="OrthoDB" id="15304at2759"/>
<evidence type="ECO:0000256" key="5">
    <source>
        <dbReference type="ARBA" id="ARBA00022771"/>
    </source>
</evidence>
<accession>A0A158QHS4</accession>
<evidence type="ECO:0000256" key="2">
    <source>
        <dbReference type="ARBA" id="ARBA00004906"/>
    </source>
</evidence>
<dbReference type="Gene3D" id="3.30.40.10">
    <property type="entry name" value="Zinc/RING finger domain, C3HC4 (zinc finger)"/>
    <property type="match status" value="1"/>
</dbReference>
<evidence type="ECO:0000256" key="4">
    <source>
        <dbReference type="ARBA" id="ARBA00022723"/>
    </source>
</evidence>
<dbReference type="InterPro" id="IPR013083">
    <property type="entry name" value="Znf_RING/FYVE/PHD"/>
</dbReference>
<comment type="catalytic activity">
    <reaction evidence="1 10">
        <text>S-ubiquitinyl-[E2 ubiquitin-conjugating enzyme]-L-cysteine + [acceptor protein]-L-lysine = [E2 ubiquitin-conjugating enzyme]-L-cysteine + N(6)-ubiquitinyl-[acceptor protein]-L-lysine.</text>
        <dbReference type="EC" id="2.3.2.27"/>
    </reaction>
</comment>
<evidence type="ECO:0000313" key="13">
    <source>
        <dbReference type="EMBL" id="VDO03822.1"/>
    </source>
</evidence>
<feature type="compositionally biased region" description="Polar residues" evidence="11">
    <location>
        <begin position="1295"/>
        <end position="1312"/>
    </location>
</feature>
<dbReference type="WBParaSite" id="HNAJ_0000796601-mRNA-1">
    <property type="protein sequence ID" value="HNAJ_0000796601-mRNA-1"/>
    <property type="gene ID" value="HNAJ_0000796601"/>
</dbReference>
<feature type="compositionally biased region" description="Polar residues" evidence="11">
    <location>
        <begin position="1438"/>
        <end position="1465"/>
    </location>
</feature>
<dbReference type="InterPro" id="IPR003126">
    <property type="entry name" value="Znf_UBR"/>
</dbReference>
<dbReference type="SUPFAM" id="SSF57850">
    <property type="entry name" value="RING/U-box"/>
    <property type="match status" value="1"/>
</dbReference>
<dbReference type="PROSITE" id="PS51157">
    <property type="entry name" value="ZF_UBR"/>
    <property type="match status" value="1"/>
</dbReference>
<comment type="pathway">
    <text evidence="2 10">Protein modification; protein ubiquitination.</text>
</comment>
<feature type="region of interest" description="Disordered" evidence="11">
    <location>
        <begin position="984"/>
        <end position="1003"/>
    </location>
</feature>
<feature type="domain" description="UBR-type" evidence="12">
    <location>
        <begin position="106"/>
        <end position="177"/>
    </location>
</feature>
<evidence type="ECO:0000256" key="9">
    <source>
        <dbReference type="PROSITE-ProRule" id="PRU00508"/>
    </source>
</evidence>
<feature type="compositionally biased region" description="Polar residues" evidence="11">
    <location>
        <begin position="2085"/>
        <end position="2105"/>
    </location>
</feature>
<dbReference type="CDD" id="cd19673">
    <property type="entry name" value="UBR-box_UBR3"/>
    <property type="match status" value="1"/>
</dbReference>
<dbReference type="GO" id="GO:0061630">
    <property type="term" value="F:ubiquitin protein ligase activity"/>
    <property type="evidence" value="ECO:0007669"/>
    <property type="project" value="UniProtKB-UniRule"/>
</dbReference>
<evidence type="ECO:0000259" key="12">
    <source>
        <dbReference type="PROSITE" id="PS51157"/>
    </source>
</evidence>
<evidence type="ECO:0000313" key="14">
    <source>
        <dbReference type="Proteomes" id="UP000278807"/>
    </source>
</evidence>
<evidence type="ECO:0000256" key="8">
    <source>
        <dbReference type="ARBA" id="ARBA00046341"/>
    </source>
</evidence>
<keyword evidence="7 10" id="KW-0862">Zinc</keyword>
<dbReference type="Proteomes" id="UP000278807">
    <property type="component" value="Unassembled WGS sequence"/>
</dbReference>
<keyword evidence="3 10" id="KW-0808">Transferase</keyword>
<dbReference type="GO" id="GO:0008270">
    <property type="term" value="F:zinc ion binding"/>
    <property type="evidence" value="ECO:0007669"/>
    <property type="project" value="UniProtKB-UniRule"/>
</dbReference>
<dbReference type="GO" id="GO:0071596">
    <property type="term" value="P:ubiquitin-dependent protein catabolic process via the N-end rule pathway"/>
    <property type="evidence" value="ECO:0007669"/>
    <property type="project" value="UniProtKB-UniRule"/>
</dbReference>
<proteinExistence type="inferred from homology"/>
<feature type="region of interest" description="Disordered" evidence="11">
    <location>
        <begin position="1430"/>
        <end position="1466"/>
    </location>
</feature>
<protein>
    <recommendedName>
        <fullName evidence="10">E3 ubiquitin-protein ligase</fullName>
        <ecNumber evidence="10">2.3.2.27</ecNumber>
    </recommendedName>
</protein>
<keyword evidence="6 10" id="KW-0833">Ubl conjugation pathway</keyword>
<dbReference type="Gene3D" id="2.10.110.30">
    <property type="match status" value="1"/>
</dbReference>
<dbReference type="EMBL" id="UZAE01012161">
    <property type="protein sequence ID" value="VDO03822.1"/>
    <property type="molecule type" value="Genomic_DNA"/>
</dbReference>
<gene>
    <name evidence="13" type="ORF">HNAJ_LOCUS7962</name>
</gene>
<feature type="region of interest" description="Disordered" evidence="11">
    <location>
        <begin position="1878"/>
        <end position="1910"/>
    </location>
</feature>
<dbReference type="InterPro" id="IPR055194">
    <property type="entry name" value="UBR1-like_WH"/>
</dbReference>
<dbReference type="PANTHER" id="PTHR21497:SF39">
    <property type="entry name" value="E3 UBIQUITIN-PROTEIN LIGASE UBR3"/>
    <property type="match status" value="1"/>
</dbReference>
<dbReference type="Pfam" id="PF02207">
    <property type="entry name" value="zf-UBR"/>
    <property type="match status" value="1"/>
</dbReference>
<comment type="function">
    <text evidence="10">Ubiquitin ligase protein which is a component of the N-end rule pathway. Recognizes and binds to proteins bearing specific N-terminal residues that are destabilizing according to the N-end rule, leading to their ubiquitination and subsequent degradation.</text>
</comment>
<feature type="compositionally biased region" description="Low complexity" evidence="11">
    <location>
        <begin position="1879"/>
        <end position="1905"/>
    </location>
</feature>
<dbReference type="SMART" id="SM00396">
    <property type="entry name" value="ZnF_UBR1"/>
    <property type="match status" value="1"/>
</dbReference>
<evidence type="ECO:0000256" key="6">
    <source>
        <dbReference type="ARBA" id="ARBA00022786"/>
    </source>
</evidence>
<dbReference type="Pfam" id="PF22960">
    <property type="entry name" value="WHD_UBR1"/>
    <property type="match status" value="1"/>
</dbReference>
<reference evidence="13 14" key="2">
    <citation type="submission" date="2018-11" db="EMBL/GenBank/DDBJ databases">
        <authorList>
            <consortium name="Pathogen Informatics"/>
        </authorList>
    </citation>
    <scope>NUCLEOTIDE SEQUENCE [LARGE SCALE GENOMIC DNA]</scope>
</reference>
<evidence type="ECO:0000256" key="11">
    <source>
        <dbReference type="SAM" id="MobiDB-lite"/>
    </source>
</evidence>
<reference evidence="15" key="1">
    <citation type="submission" date="2016-04" db="UniProtKB">
        <authorList>
            <consortium name="WormBaseParasite"/>
        </authorList>
    </citation>
    <scope>IDENTIFICATION</scope>
</reference>
<dbReference type="GO" id="GO:0016567">
    <property type="term" value="P:protein ubiquitination"/>
    <property type="evidence" value="ECO:0007669"/>
    <property type="project" value="UniProtKB-UniRule"/>
</dbReference>
<evidence type="ECO:0000313" key="15">
    <source>
        <dbReference type="WBParaSite" id="HNAJ_0000796601-mRNA-1"/>
    </source>
</evidence>